<dbReference type="RefSeq" id="WP_281043687.1">
    <property type="nucleotide sequence ID" value="NZ_JARYGZ010000001.1"/>
</dbReference>
<keyword evidence="1" id="KW-0812">Transmembrane</keyword>
<name>A0ABT6MZ97_9SPHN</name>
<evidence type="ECO:0000313" key="2">
    <source>
        <dbReference type="EMBL" id="MDH7638378.1"/>
    </source>
</evidence>
<protein>
    <submittedName>
        <fullName evidence="2">SapC family protein</fullName>
    </submittedName>
</protein>
<keyword evidence="1" id="KW-1133">Transmembrane helix</keyword>
<accession>A0ABT6MZ97</accession>
<dbReference type="EMBL" id="JARYGZ010000001">
    <property type="protein sequence ID" value="MDH7638378.1"/>
    <property type="molecule type" value="Genomic_DNA"/>
</dbReference>
<dbReference type="Proteomes" id="UP001160625">
    <property type="component" value="Unassembled WGS sequence"/>
</dbReference>
<comment type="caution">
    <text evidence="2">The sequence shown here is derived from an EMBL/GenBank/DDBJ whole genome shotgun (WGS) entry which is preliminary data.</text>
</comment>
<evidence type="ECO:0000256" key="1">
    <source>
        <dbReference type="SAM" id="Phobius"/>
    </source>
</evidence>
<keyword evidence="3" id="KW-1185">Reference proteome</keyword>
<dbReference type="Pfam" id="PF07277">
    <property type="entry name" value="SapC"/>
    <property type="match status" value="1"/>
</dbReference>
<feature type="transmembrane region" description="Helical" evidence="1">
    <location>
        <begin position="211"/>
        <end position="230"/>
    </location>
</feature>
<evidence type="ECO:0000313" key="3">
    <source>
        <dbReference type="Proteomes" id="UP001160625"/>
    </source>
</evidence>
<dbReference type="InterPro" id="IPR010836">
    <property type="entry name" value="SapC"/>
</dbReference>
<sequence>MSSHAILTADTHRDLRIRTDRAAELGDDMMMALAVPSEFRKLQLDYPILFRLDLDRDKFTAVALFGFEAGENLFVSNGHWDAGYRPLSVDIQPFLIGGRRDGFEAKQVHIDMASPRIDRDGEGVRVFDQDGRATPYLERVSAQLCELDAGYQDYAGFFEALRRHELLEPLTLDITLDDGSANRLVGFHTIDEDRLRSLDADALGELHLSGYLLPIFMAVASIGNFAKLIARKNWRLRHG</sequence>
<gene>
    <name evidence="2" type="ORF">QGN17_06510</name>
</gene>
<reference evidence="2" key="1">
    <citation type="submission" date="2023-04" db="EMBL/GenBank/DDBJ databases">
        <title>Sphingomonas sp. MAHUQ-71 isolated from rice field.</title>
        <authorList>
            <person name="Huq M.A."/>
        </authorList>
    </citation>
    <scope>NUCLEOTIDE SEQUENCE</scope>
    <source>
        <strain evidence="2">MAHUQ-71</strain>
    </source>
</reference>
<organism evidence="2 3">
    <name type="scientific">Sphingomonas oryzagri</name>
    <dbReference type="NCBI Taxonomy" id="3042314"/>
    <lineage>
        <taxon>Bacteria</taxon>
        <taxon>Pseudomonadati</taxon>
        <taxon>Pseudomonadota</taxon>
        <taxon>Alphaproteobacteria</taxon>
        <taxon>Sphingomonadales</taxon>
        <taxon>Sphingomonadaceae</taxon>
        <taxon>Sphingomonas</taxon>
    </lineage>
</organism>
<keyword evidence="1" id="KW-0472">Membrane</keyword>
<proteinExistence type="predicted"/>